<dbReference type="InterPro" id="IPR012867">
    <property type="entry name" value="DUF1648"/>
</dbReference>
<evidence type="ECO:0000313" key="5">
    <source>
        <dbReference type="Proteomes" id="UP000371423"/>
    </source>
</evidence>
<evidence type="ECO:0000313" key="6">
    <source>
        <dbReference type="Proteomes" id="UP000414364"/>
    </source>
</evidence>
<feature type="transmembrane region" description="Helical" evidence="1">
    <location>
        <begin position="195"/>
        <end position="213"/>
    </location>
</feature>
<dbReference type="Proteomes" id="UP000371423">
    <property type="component" value="Unassembled WGS sequence"/>
</dbReference>
<dbReference type="InterPro" id="IPR026272">
    <property type="entry name" value="SdpI"/>
</dbReference>
<feature type="domain" description="DUF1648" evidence="2">
    <location>
        <begin position="19"/>
        <end position="66"/>
    </location>
</feature>
<dbReference type="Pfam" id="PF07853">
    <property type="entry name" value="DUF1648"/>
    <property type="match status" value="1"/>
</dbReference>
<dbReference type="PIRSF" id="PIRSF038959">
    <property type="entry name" value="SdpI"/>
    <property type="match status" value="1"/>
</dbReference>
<dbReference type="PANTHER" id="PTHR37810:SF5">
    <property type="entry name" value="IMMUNITY PROTEIN SDPI"/>
    <property type="match status" value="1"/>
</dbReference>
<comment type="caution">
    <text evidence="3">The sequence shown here is derived from an EMBL/GenBank/DDBJ whole genome shotgun (WGS) entry which is preliminary data.</text>
</comment>
<dbReference type="PANTHER" id="PTHR37810">
    <property type="entry name" value="IMMUNITY PROTEIN SDPI"/>
    <property type="match status" value="1"/>
</dbReference>
<dbReference type="OrthoDB" id="9808690at2"/>
<proteinExistence type="predicted"/>
<feature type="transmembrane region" description="Helical" evidence="1">
    <location>
        <begin position="166"/>
        <end position="189"/>
    </location>
</feature>
<evidence type="ECO:0000313" key="4">
    <source>
        <dbReference type="EMBL" id="MQS97670.1"/>
    </source>
</evidence>
<feature type="transmembrane region" description="Helical" evidence="1">
    <location>
        <begin position="57"/>
        <end position="78"/>
    </location>
</feature>
<evidence type="ECO:0000313" key="3">
    <source>
        <dbReference type="EMBL" id="MQS75682.1"/>
    </source>
</evidence>
<dbReference type="Proteomes" id="UP000414364">
    <property type="component" value="Unassembled WGS sequence"/>
</dbReference>
<keyword evidence="1" id="KW-0812">Transmembrane</keyword>
<reference evidence="5 6" key="1">
    <citation type="journal article" date="2019" name="Syst. Appl. Microbiol.">
        <title>Polyphasic characterization of two novel Lactobacillus spp. isolated from blown salami packages: Description of Lactobacillus halodurans sp. nov. and Lactobacillus salsicarnum sp. nov.</title>
        <authorList>
            <person name="Schuster J.A."/>
            <person name="Klingl A."/>
            <person name="Vogel R.F."/>
            <person name="Ehrmann M.A."/>
        </authorList>
    </citation>
    <scope>NUCLEOTIDE SEQUENCE [LARGE SCALE GENOMIC DNA]</scope>
    <source>
        <strain evidence="4 5">TMW 1.1920</strain>
        <strain evidence="3 6">TMW 1.2172</strain>
    </source>
</reference>
<protein>
    <submittedName>
        <fullName evidence="3">DUF1648 domain-containing protein</fullName>
    </submittedName>
</protein>
<feature type="transmembrane region" description="Helical" evidence="1">
    <location>
        <begin position="12"/>
        <end position="32"/>
    </location>
</feature>
<evidence type="ECO:0000256" key="1">
    <source>
        <dbReference type="SAM" id="Phobius"/>
    </source>
</evidence>
<accession>A0A5P0ZND0</accession>
<gene>
    <name evidence="4" type="ORF">FHL05_07180</name>
    <name evidence="3" type="ORF">FHL06_04685</name>
</gene>
<feature type="transmembrane region" description="Helical" evidence="1">
    <location>
        <begin position="90"/>
        <end position="116"/>
    </location>
</feature>
<dbReference type="AlphaFoldDB" id="A0A5P0ZND0"/>
<name>A0A5P0ZND0_9LACO</name>
<dbReference type="InterPro" id="IPR025962">
    <property type="entry name" value="SdpI/YhfL"/>
</dbReference>
<organism evidence="3 6">
    <name type="scientific">Companilactobacillus halodurans</name>
    <dbReference type="NCBI Taxonomy" id="2584183"/>
    <lineage>
        <taxon>Bacteria</taxon>
        <taxon>Bacillati</taxon>
        <taxon>Bacillota</taxon>
        <taxon>Bacilli</taxon>
        <taxon>Lactobacillales</taxon>
        <taxon>Lactobacillaceae</taxon>
        <taxon>Companilactobacillus</taxon>
    </lineage>
</organism>
<keyword evidence="1" id="KW-1133">Transmembrane helix</keyword>
<sequence>MNEDDNMKRQKVIPIISFLVIWLPLVFELIFWKKLPAKLLTHFNAQMVADSYSSKTMAVLLLPGILTVAQIFMLYIVFKDLRKKTNPIWMLNLVSSIFPIVSVMLSLMTLSTAFGIKLQNFSSLLINIAIGILLVILGFILRGVKPNGAIGIRLKWTLQSKKNWQLTNYFAANLSLIVGILLIICGLLSVSGMIWFILLTVMLLPCLYSYTLYKRGI</sequence>
<keyword evidence="5" id="KW-1185">Reference proteome</keyword>
<dbReference type="Pfam" id="PF13630">
    <property type="entry name" value="SdpI"/>
    <property type="match status" value="1"/>
</dbReference>
<evidence type="ECO:0000259" key="2">
    <source>
        <dbReference type="Pfam" id="PF07853"/>
    </source>
</evidence>
<dbReference type="EMBL" id="VDFO01000023">
    <property type="protein sequence ID" value="MQS97670.1"/>
    <property type="molecule type" value="Genomic_DNA"/>
</dbReference>
<keyword evidence="1" id="KW-0472">Membrane</keyword>
<dbReference type="EMBL" id="VDFP01000007">
    <property type="protein sequence ID" value="MQS75682.1"/>
    <property type="molecule type" value="Genomic_DNA"/>
</dbReference>
<dbReference type="GO" id="GO:0009636">
    <property type="term" value="P:response to toxic substance"/>
    <property type="evidence" value="ECO:0007669"/>
    <property type="project" value="TreeGrafter"/>
</dbReference>
<feature type="transmembrane region" description="Helical" evidence="1">
    <location>
        <begin position="122"/>
        <end position="145"/>
    </location>
</feature>